<keyword evidence="1" id="KW-1133">Transmembrane helix</keyword>
<feature type="transmembrane region" description="Helical" evidence="1">
    <location>
        <begin position="46"/>
        <end position="71"/>
    </location>
</feature>
<dbReference type="Gene3D" id="3.30.1490.480">
    <property type="entry name" value="Endolytic murein transglycosylase"/>
    <property type="match status" value="1"/>
</dbReference>
<evidence type="ECO:0000313" key="2">
    <source>
        <dbReference type="EMBL" id="QKF08043.1"/>
    </source>
</evidence>
<dbReference type="EC" id="4.2.2.29" evidence="1"/>
<proteinExistence type="inferred from homology"/>
<dbReference type="Pfam" id="PF02618">
    <property type="entry name" value="YceG"/>
    <property type="match status" value="1"/>
</dbReference>
<comment type="function">
    <text evidence="1">Functions as a peptidoglycan terminase that cleaves nascent peptidoglycan strands endolytically to terminate their elongation.</text>
</comment>
<dbReference type="KEGG" id="bwa:HLV38_05785"/>
<accession>A0A6M8J600</accession>
<comment type="subcellular location">
    <subcellularLocation>
        <location evidence="1">Cell membrane</location>
        <topology evidence="1">Single-pass membrane protein</topology>
    </subcellularLocation>
</comment>
<comment type="similarity">
    <text evidence="1">Belongs to the transglycosylase MltG family.</text>
</comment>
<dbReference type="GO" id="GO:0008932">
    <property type="term" value="F:lytic endotransglycosylase activity"/>
    <property type="evidence" value="ECO:0007669"/>
    <property type="project" value="UniProtKB-UniRule"/>
</dbReference>
<dbReference type="HAMAP" id="MF_02065">
    <property type="entry name" value="MltG"/>
    <property type="match status" value="1"/>
</dbReference>
<dbReference type="GO" id="GO:0071555">
    <property type="term" value="P:cell wall organization"/>
    <property type="evidence" value="ECO:0007669"/>
    <property type="project" value="UniProtKB-KW"/>
</dbReference>
<sequence>MMAFRKNATYSQRPNHAARAAHAKGERLFRNYDTTAIQPKRNPLHAVFAIAALVVVVAVVGYLVFTLVGLLNGGGSSLLAEGQEATVVVAEGEGAQAIGKSLAEAGLVGSAKAFTDVVNDRGAAASLKPGTYVLEGGMSLDDIVKRLVEGPVAARVTIPEGITLKAAAAMVEEATKGQITAADFTSAASDASVYAADYPFLADAGTNTLEGFLFPKTYDFTPTTTATDLVRAMLDQFKAETAGLSLAYAQSRGLSLYDVVKLAAIIEKESDDAHRATVASVFYNRLAEGMRLQSDATVAYFAGHDPTPADVATAHPYNTYTVDGLTPTPICSPGLEALKAACEPETTKYKYFYFAPDASGTMQYFFSETFEEHEATYS</sequence>
<keyword evidence="1" id="KW-0961">Cell wall biogenesis/degradation</keyword>
<evidence type="ECO:0000313" key="3">
    <source>
        <dbReference type="Proteomes" id="UP000503297"/>
    </source>
</evidence>
<dbReference type="NCBIfam" id="TIGR00247">
    <property type="entry name" value="endolytic transglycosylase MltG"/>
    <property type="match status" value="1"/>
</dbReference>
<keyword evidence="1" id="KW-0472">Membrane</keyword>
<dbReference type="PANTHER" id="PTHR30518:SF2">
    <property type="entry name" value="ENDOLYTIC MUREIN TRANSGLYCOSYLASE"/>
    <property type="match status" value="1"/>
</dbReference>
<gene>
    <name evidence="1 2" type="primary">mltG</name>
    <name evidence="2" type="ORF">HLV38_05785</name>
</gene>
<dbReference type="EMBL" id="CP053716">
    <property type="protein sequence ID" value="QKF08043.1"/>
    <property type="molecule type" value="Genomic_DNA"/>
</dbReference>
<keyword evidence="1" id="KW-0456">Lyase</keyword>
<keyword evidence="1" id="KW-0812">Transmembrane</keyword>
<comment type="catalytic activity">
    <reaction evidence="1">
        <text>a peptidoglycan chain = a peptidoglycan chain with N-acetyl-1,6-anhydromuramyl-[peptide] at the reducing end + a peptidoglycan chain with N-acetylglucosamine at the non-reducing end.</text>
        <dbReference type="EC" id="4.2.2.29"/>
    </reaction>
</comment>
<name>A0A6M8J600_9ACTN</name>
<evidence type="ECO:0000256" key="1">
    <source>
        <dbReference type="HAMAP-Rule" id="MF_02065"/>
    </source>
</evidence>
<protein>
    <recommendedName>
        <fullName evidence="1">Endolytic murein transglycosylase</fullName>
        <ecNumber evidence="1">4.2.2.29</ecNumber>
    </recommendedName>
    <alternativeName>
        <fullName evidence="1">Peptidoglycan lytic transglycosylase</fullName>
    </alternativeName>
    <alternativeName>
        <fullName evidence="1">Peptidoglycan polymerization terminase</fullName>
    </alternativeName>
</protein>
<dbReference type="CDD" id="cd08010">
    <property type="entry name" value="MltG_like"/>
    <property type="match status" value="1"/>
</dbReference>
<organism evidence="2 3">
    <name type="scientific">Berryella wangjianweii</name>
    <dbReference type="NCBI Taxonomy" id="2734634"/>
    <lineage>
        <taxon>Bacteria</taxon>
        <taxon>Bacillati</taxon>
        <taxon>Actinomycetota</taxon>
        <taxon>Coriobacteriia</taxon>
        <taxon>Eggerthellales</taxon>
        <taxon>Eggerthellaceae</taxon>
        <taxon>Berryella</taxon>
    </lineage>
</organism>
<dbReference type="InterPro" id="IPR003770">
    <property type="entry name" value="MLTG-like"/>
</dbReference>
<feature type="site" description="Important for catalytic activity" evidence="1">
    <location>
        <position position="269"/>
    </location>
</feature>
<dbReference type="GO" id="GO:0005886">
    <property type="term" value="C:plasma membrane"/>
    <property type="evidence" value="ECO:0007669"/>
    <property type="project" value="UniProtKB-SubCell"/>
</dbReference>
<dbReference type="PANTHER" id="PTHR30518">
    <property type="entry name" value="ENDOLYTIC MUREIN TRANSGLYCOSYLASE"/>
    <property type="match status" value="1"/>
</dbReference>
<dbReference type="Proteomes" id="UP000503297">
    <property type="component" value="Chromosome"/>
</dbReference>
<dbReference type="GO" id="GO:0009252">
    <property type="term" value="P:peptidoglycan biosynthetic process"/>
    <property type="evidence" value="ECO:0007669"/>
    <property type="project" value="UniProtKB-UniRule"/>
</dbReference>
<keyword evidence="3" id="KW-1185">Reference proteome</keyword>
<dbReference type="AlphaFoldDB" id="A0A6M8J600"/>
<keyword evidence="1" id="KW-1003">Cell membrane</keyword>
<reference evidence="3" key="1">
    <citation type="submission" date="2020-05" db="EMBL/GenBank/DDBJ databases">
        <title>Novel species in genus Nocardioides.</title>
        <authorList>
            <person name="Zhang G."/>
        </authorList>
    </citation>
    <scope>NUCLEOTIDE SEQUENCE [LARGE SCALE GENOMIC DNA]</scope>
    <source>
        <strain evidence="3">zg-1050</strain>
    </source>
</reference>